<proteinExistence type="predicted"/>
<evidence type="ECO:0000313" key="11">
    <source>
        <dbReference type="Proteomes" id="UP000248724"/>
    </source>
</evidence>
<evidence type="ECO:0000256" key="5">
    <source>
        <dbReference type="ARBA" id="ARBA00022692"/>
    </source>
</evidence>
<accession>A0A2W6A7L4</accession>
<sequence length="576" mass="62144">MRWKTTCRPCPAVLLEVRSGCPLARADQLGRGQRPVTVRPVHIDASVPRRSGGEELAEGEAGGDAAASAALNGRRRPSAWQVAIAMAVAAGVVLRFTARSHLWLDEALSVNIARLPLRSLPDALRHDGAPPLYYLLLHWWMALFGDGTIAVRALSGLLAVAAIPLVWVAGRRLGGTRVATAALVLFAASPFAVRFGTETRMYSLLTLLALAGWLALDDLLQRFSWSRAIAVAIATALLLYTHYWSFYLLMVAGAVVAHRALRGPAGPAGRQEARRAAMAMAVGCAMFLPWIPSFLFQLRHTGTPWAGAASPRVLFDTVFEFAGGFWDPGFVLGLLSWVLILLALFGRPIDGRRIELDLRTRPEGRMLAVAGFGTLGVAMLASFLAQSAFAARYASVLFPFVLLLVALGTTRFADPRVYGGILAAVAVLGLIAIIPNAVGDRTSAPKVAALLAAQARPGDVVAYCPDQLGPSVSRLLPADGLVQLTFPSGGAPERVDWVDYADRNHAASTIPFTQMLLERAGPTHTIWLVWSPNYSTFGTKCTALGDRLAQARPHMDRLLKIKTQYFEHPGLIRYRP</sequence>
<dbReference type="InterPro" id="IPR050297">
    <property type="entry name" value="LipidA_mod_glycosyltrf_83"/>
</dbReference>
<organism evidence="10 11">
    <name type="scientific">Candidatus Aeolococcus gillhamiae</name>
    <dbReference type="NCBI Taxonomy" id="3127015"/>
    <lineage>
        <taxon>Bacteria</taxon>
        <taxon>Bacillati</taxon>
        <taxon>Candidatus Dormiibacterota</taxon>
        <taxon>Candidatus Dormibacteria</taxon>
        <taxon>Candidatus Aeolococcales</taxon>
        <taxon>Candidatus Aeolococcaceae</taxon>
        <taxon>Candidatus Aeolococcus</taxon>
    </lineage>
</organism>
<evidence type="ECO:0000256" key="8">
    <source>
        <dbReference type="SAM" id="Phobius"/>
    </source>
</evidence>
<protein>
    <recommendedName>
        <fullName evidence="9">Glycosyltransferase RgtA/B/C/D-like domain-containing protein</fullName>
    </recommendedName>
</protein>
<evidence type="ECO:0000256" key="7">
    <source>
        <dbReference type="ARBA" id="ARBA00023136"/>
    </source>
</evidence>
<dbReference type="GO" id="GO:0005886">
    <property type="term" value="C:plasma membrane"/>
    <property type="evidence" value="ECO:0007669"/>
    <property type="project" value="UniProtKB-SubCell"/>
</dbReference>
<reference evidence="10 11" key="1">
    <citation type="journal article" date="2017" name="Nature">
        <title>Atmospheric trace gases support primary production in Antarctic desert surface soil.</title>
        <authorList>
            <person name="Ji M."/>
            <person name="Greening C."/>
            <person name="Vanwonterghem I."/>
            <person name="Carere C.R."/>
            <person name="Bay S.K."/>
            <person name="Steen J.A."/>
            <person name="Montgomery K."/>
            <person name="Lines T."/>
            <person name="Beardall J."/>
            <person name="van Dorst J."/>
            <person name="Snape I."/>
            <person name="Stott M.B."/>
            <person name="Hugenholtz P."/>
            <person name="Ferrari B.C."/>
        </authorList>
    </citation>
    <scope>NUCLEOTIDE SEQUENCE [LARGE SCALE GENOMIC DNA]</scope>
    <source>
        <strain evidence="10">RRmetagenome_bin12</strain>
    </source>
</reference>
<comment type="subcellular location">
    <subcellularLocation>
        <location evidence="1">Cell membrane</location>
        <topology evidence="1">Multi-pass membrane protein</topology>
    </subcellularLocation>
</comment>
<dbReference type="PANTHER" id="PTHR33908:SF11">
    <property type="entry name" value="MEMBRANE PROTEIN"/>
    <property type="match status" value="1"/>
</dbReference>
<feature type="transmembrane region" description="Helical" evidence="8">
    <location>
        <begin position="79"/>
        <end position="98"/>
    </location>
</feature>
<evidence type="ECO:0000256" key="1">
    <source>
        <dbReference type="ARBA" id="ARBA00004651"/>
    </source>
</evidence>
<feature type="transmembrane region" description="Helical" evidence="8">
    <location>
        <begin position="391"/>
        <end position="410"/>
    </location>
</feature>
<feature type="transmembrane region" description="Helical" evidence="8">
    <location>
        <begin position="223"/>
        <end position="240"/>
    </location>
</feature>
<feature type="transmembrane region" description="Helical" evidence="8">
    <location>
        <begin position="199"/>
        <end position="216"/>
    </location>
</feature>
<dbReference type="GO" id="GO:0016763">
    <property type="term" value="F:pentosyltransferase activity"/>
    <property type="evidence" value="ECO:0007669"/>
    <property type="project" value="TreeGrafter"/>
</dbReference>
<keyword evidence="2" id="KW-1003">Cell membrane</keyword>
<evidence type="ECO:0000256" key="4">
    <source>
        <dbReference type="ARBA" id="ARBA00022679"/>
    </source>
</evidence>
<evidence type="ECO:0000256" key="3">
    <source>
        <dbReference type="ARBA" id="ARBA00022676"/>
    </source>
</evidence>
<keyword evidence="4" id="KW-0808">Transferase</keyword>
<keyword evidence="3" id="KW-0328">Glycosyltransferase</keyword>
<feature type="transmembrane region" description="Helical" evidence="8">
    <location>
        <begin position="366"/>
        <end position="385"/>
    </location>
</feature>
<dbReference type="Pfam" id="PF13231">
    <property type="entry name" value="PMT_2"/>
    <property type="match status" value="1"/>
</dbReference>
<dbReference type="InterPro" id="IPR038731">
    <property type="entry name" value="RgtA/B/C-like"/>
</dbReference>
<dbReference type="PANTHER" id="PTHR33908">
    <property type="entry name" value="MANNOSYLTRANSFERASE YKCB-RELATED"/>
    <property type="match status" value="1"/>
</dbReference>
<evidence type="ECO:0000259" key="9">
    <source>
        <dbReference type="Pfam" id="PF13231"/>
    </source>
</evidence>
<comment type="caution">
    <text evidence="10">The sequence shown here is derived from an EMBL/GenBank/DDBJ whole genome shotgun (WGS) entry which is preliminary data.</text>
</comment>
<keyword evidence="6 8" id="KW-1133">Transmembrane helix</keyword>
<feature type="transmembrane region" description="Helical" evidence="8">
    <location>
        <begin position="325"/>
        <end position="345"/>
    </location>
</feature>
<dbReference type="Proteomes" id="UP000248724">
    <property type="component" value="Unassembled WGS sequence"/>
</dbReference>
<name>A0A2W6A7L4_9BACT</name>
<dbReference type="AlphaFoldDB" id="A0A2W6A7L4"/>
<gene>
    <name evidence="10" type="ORF">DLM65_10650</name>
</gene>
<feature type="transmembrane region" description="Helical" evidence="8">
    <location>
        <begin position="149"/>
        <end position="169"/>
    </location>
</feature>
<evidence type="ECO:0000256" key="6">
    <source>
        <dbReference type="ARBA" id="ARBA00022989"/>
    </source>
</evidence>
<keyword evidence="7 8" id="KW-0472">Membrane</keyword>
<feature type="transmembrane region" description="Helical" evidence="8">
    <location>
        <begin position="417"/>
        <end position="438"/>
    </location>
</feature>
<evidence type="ECO:0000313" key="10">
    <source>
        <dbReference type="EMBL" id="PZR79494.1"/>
    </source>
</evidence>
<evidence type="ECO:0000256" key="2">
    <source>
        <dbReference type="ARBA" id="ARBA00022475"/>
    </source>
</evidence>
<feature type="transmembrane region" description="Helical" evidence="8">
    <location>
        <begin position="277"/>
        <end position="296"/>
    </location>
</feature>
<feature type="domain" description="Glycosyltransferase RgtA/B/C/D-like" evidence="9">
    <location>
        <begin position="130"/>
        <end position="258"/>
    </location>
</feature>
<dbReference type="GO" id="GO:0009103">
    <property type="term" value="P:lipopolysaccharide biosynthetic process"/>
    <property type="evidence" value="ECO:0007669"/>
    <property type="project" value="UniProtKB-ARBA"/>
</dbReference>
<dbReference type="EMBL" id="QHBU01000202">
    <property type="protein sequence ID" value="PZR79494.1"/>
    <property type="molecule type" value="Genomic_DNA"/>
</dbReference>
<keyword evidence="5 8" id="KW-0812">Transmembrane</keyword>